<dbReference type="PANTHER" id="PTHR43124">
    <property type="entry name" value="PURINE EFFLUX PUMP PBUE"/>
    <property type="match status" value="1"/>
</dbReference>
<evidence type="ECO:0000256" key="2">
    <source>
        <dbReference type="ARBA" id="ARBA00022475"/>
    </source>
</evidence>
<evidence type="ECO:0000256" key="3">
    <source>
        <dbReference type="ARBA" id="ARBA00022692"/>
    </source>
</evidence>
<dbReference type="PANTHER" id="PTHR43124:SF3">
    <property type="entry name" value="CHLORAMPHENICOL EFFLUX PUMP RV0191"/>
    <property type="match status" value="1"/>
</dbReference>
<dbReference type="InterPro" id="IPR036259">
    <property type="entry name" value="MFS_trans_sf"/>
</dbReference>
<feature type="transmembrane region" description="Helical" evidence="6">
    <location>
        <begin position="312"/>
        <end position="336"/>
    </location>
</feature>
<feature type="transmembrane region" description="Helical" evidence="6">
    <location>
        <begin position="377"/>
        <end position="394"/>
    </location>
</feature>
<comment type="caution">
    <text evidence="8">The sequence shown here is derived from an EMBL/GenBank/DDBJ whole genome shotgun (WGS) entry which is preliminary data.</text>
</comment>
<protein>
    <submittedName>
        <fullName evidence="8">MFS transporter</fullName>
    </submittedName>
</protein>
<evidence type="ECO:0000259" key="7">
    <source>
        <dbReference type="PROSITE" id="PS50850"/>
    </source>
</evidence>
<dbReference type="CDD" id="cd17473">
    <property type="entry name" value="MFS_arabinose_efflux_permease_like"/>
    <property type="match status" value="1"/>
</dbReference>
<feature type="transmembrane region" description="Helical" evidence="6">
    <location>
        <begin position="285"/>
        <end position="306"/>
    </location>
</feature>
<proteinExistence type="predicted"/>
<dbReference type="SUPFAM" id="SSF103473">
    <property type="entry name" value="MFS general substrate transporter"/>
    <property type="match status" value="1"/>
</dbReference>
<dbReference type="InterPro" id="IPR020846">
    <property type="entry name" value="MFS_dom"/>
</dbReference>
<reference evidence="8 9" key="1">
    <citation type="submission" date="2024-10" db="EMBL/GenBank/DDBJ databases">
        <authorList>
            <person name="Ratan Roy A."/>
            <person name="Morales Sandoval P.H."/>
            <person name="De Los Santos Villalobos S."/>
            <person name="Chakraborty S."/>
            <person name="Mukherjee J."/>
        </authorList>
    </citation>
    <scope>NUCLEOTIDE SEQUENCE [LARGE SCALE GENOMIC DNA]</scope>
    <source>
        <strain evidence="8 9">S1</strain>
    </source>
</reference>
<evidence type="ECO:0000256" key="6">
    <source>
        <dbReference type="SAM" id="Phobius"/>
    </source>
</evidence>
<keyword evidence="9" id="KW-1185">Reference proteome</keyword>
<feature type="transmembrane region" description="Helical" evidence="6">
    <location>
        <begin position="348"/>
        <end position="371"/>
    </location>
</feature>
<name>A0ABW6IG38_9CYAN</name>
<evidence type="ECO:0000313" key="8">
    <source>
        <dbReference type="EMBL" id="MFE4106585.1"/>
    </source>
</evidence>
<feature type="transmembrane region" description="Helical" evidence="6">
    <location>
        <begin position="150"/>
        <end position="170"/>
    </location>
</feature>
<dbReference type="Gene3D" id="1.20.1250.20">
    <property type="entry name" value="MFS general substrate transporter like domains"/>
    <property type="match status" value="1"/>
</dbReference>
<keyword evidence="5 6" id="KW-0472">Membrane</keyword>
<dbReference type="PROSITE" id="PS50850">
    <property type="entry name" value="MFS"/>
    <property type="match status" value="1"/>
</dbReference>
<dbReference type="EMBL" id="JBHZOL010000068">
    <property type="protein sequence ID" value="MFE4106585.1"/>
    <property type="molecule type" value="Genomic_DNA"/>
</dbReference>
<keyword evidence="2" id="KW-1003">Cell membrane</keyword>
<dbReference type="RefSeq" id="WP_377964489.1">
    <property type="nucleotide sequence ID" value="NZ_JBHZOL010000068.1"/>
</dbReference>
<dbReference type="Proteomes" id="UP001600165">
    <property type="component" value="Unassembled WGS sequence"/>
</dbReference>
<dbReference type="PRINTS" id="PR01035">
    <property type="entry name" value="TCRTETA"/>
</dbReference>
<gene>
    <name evidence="8" type="ORF">ACFVKH_09875</name>
</gene>
<dbReference type="InterPro" id="IPR011701">
    <property type="entry name" value="MFS"/>
</dbReference>
<keyword evidence="4 6" id="KW-1133">Transmembrane helix</keyword>
<accession>A0ABW6IG38</accession>
<keyword evidence="3 6" id="KW-0812">Transmembrane</keyword>
<feature type="transmembrane region" description="Helical" evidence="6">
    <location>
        <begin position="176"/>
        <end position="195"/>
    </location>
</feature>
<evidence type="ECO:0000313" key="9">
    <source>
        <dbReference type="Proteomes" id="UP001600165"/>
    </source>
</evidence>
<feature type="transmembrane region" description="Helical" evidence="6">
    <location>
        <begin position="250"/>
        <end position="273"/>
    </location>
</feature>
<sequence length="397" mass="41243">MSVCDSPKQQSDRLIPSRQRLFVMLVLLLAGCLSSATGSIVAPVFPEIIEQLQIDPGWAGVLVSAHTLTTALASPVLGLLANRWGVLPILLPSLVAYAVFGVGGAIAANFWTMLLCRGLVGAASGGIAAGSIGLLSNLYGGEARSRMMGYATSALASATVVFPILGGWLGLYHWRWAFGLYGLSLPVAIAAAILFPRQVQQLSQTVDLRQAQGIRQVLQQRKIWFLFAALAAVSAIFYVVVVYAPLYLKAAIGASSLLNGIVLASRAIGAAVLSAVGANRLAKAIGLSSTIAVGFLCMALSLAAIPNLVNPSLILLTALLFGLGFGLVMPNFYSGLANLSPDSQRSGVLALGTGFASLGQFVSPLIFGSVWKAAGGSVFYAAAGIAVIIGILSWQRR</sequence>
<dbReference type="InterPro" id="IPR050189">
    <property type="entry name" value="MFS_Efflux_Transporters"/>
</dbReference>
<evidence type="ECO:0000256" key="1">
    <source>
        <dbReference type="ARBA" id="ARBA00004651"/>
    </source>
</evidence>
<feature type="transmembrane region" description="Helical" evidence="6">
    <location>
        <begin position="223"/>
        <end position="244"/>
    </location>
</feature>
<feature type="transmembrane region" description="Helical" evidence="6">
    <location>
        <begin position="94"/>
        <end position="113"/>
    </location>
</feature>
<feature type="transmembrane region" description="Helical" evidence="6">
    <location>
        <begin position="57"/>
        <end position="82"/>
    </location>
</feature>
<evidence type="ECO:0000256" key="4">
    <source>
        <dbReference type="ARBA" id="ARBA00022989"/>
    </source>
</evidence>
<dbReference type="InterPro" id="IPR001958">
    <property type="entry name" value="Tet-R_TetA/multi-R_MdtG-like"/>
</dbReference>
<organism evidence="8 9">
    <name type="scientific">Almyronema epifaneia S1</name>
    <dbReference type="NCBI Taxonomy" id="2991925"/>
    <lineage>
        <taxon>Bacteria</taxon>
        <taxon>Bacillati</taxon>
        <taxon>Cyanobacteriota</taxon>
        <taxon>Cyanophyceae</taxon>
        <taxon>Nodosilineales</taxon>
        <taxon>Nodosilineaceae</taxon>
        <taxon>Almyronema</taxon>
        <taxon>Almyronema epifaneia</taxon>
    </lineage>
</organism>
<feature type="transmembrane region" description="Helical" evidence="6">
    <location>
        <begin position="21"/>
        <end position="45"/>
    </location>
</feature>
<evidence type="ECO:0000256" key="5">
    <source>
        <dbReference type="ARBA" id="ARBA00023136"/>
    </source>
</evidence>
<dbReference type="Pfam" id="PF07690">
    <property type="entry name" value="MFS_1"/>
    <property type="match status" value="1"/>
</dbReference>
<feature type="domain" description="Major facilitator superfamily (MFS) profile" evidence="7">
    <location>
        <begin position="23"/>
        <end position="397"/>
    </location>
</feature>
<feature type="transmembrane region" description="Helical" evidence="6">
    <location>
        <begin position="119"/>
        <end position="138"/>
    </location>
</feature>
<comment type="subcellular location">
    <subcellularLocation>
        <location evidence="1">Cell membrane</location>
        <topology evidence="1">Multi-pass membrane protein</topology>
    </subcellularLocation>
</comment>